<dbReference type="PANTHER" id="PTHR43060">
    <property type="entry name" value="3-HYDROXYISOBUTYRATE DEHYDROGENASE-LIKE 1, MITOCHONDRIAL-RELATED"/>
    <property type="match status" value="1"/>
</dbReference>
<evidence type="ECO:0000259" key="1">
    <source>
        <dbReference type="Pfam" id="PF03446"/>
    </source>
</evidence>
<dbReference type="AlphaFoldDB" id="A0A067DX34"/>
<dbReference type="GO" id="GO:0016616">
    <property type="term" value="F:oxidoreductase activity, acting on the CH-OH group of donors, NAD or NADP as acceptor"/>
    <property type="evidence" value="ECO:0007669"/>
    <property type="project" value="UniProtKB-ARBA"/>
</dbReference>
<feature type="domain" description="6-phosphogluconate dehydrogenase NADP-binding" evidence="1">
    <location>
        <begin position="4"/>
        <end position="110"/>
    </location>
</feature>
<dbReference type="PANTHER" id="PTHR43060:SF17">
    <property type="entry name" value="L-THREONATE DEHYDROGENASE"/>
    <property type="match status" value="1"/>
</dbReference>
<dbReference type="GO" id="GO:0050661">
    <property type="term" value="F:NADP binding"/>
    <property type="evidence" value="ECO:0007669"/>
    <property type="project" value="InterPro"/>
</dbReference>
<protein>
    <recommendedName>
        <fullName evidence="1">6-phosphogluconate dehydrogenase NADP-binding domain-containing protein</fullName>
    </recommendedName>
</protein>
<evidence type="ECO:0000313" key="2">
    <source>
        <dbReference type="EMBL" id="KDO47403.1"/>
    </source>
</evidence>
<name>A0A067DX34_CITSI</name>
<dbReference type="InterPro" id="IPR006115">
    <property type="entry name" value="6PGDH_NADP-bd"/>
</dbReference>
<dbReference type="SMR" id="A0A067DX34"/>
<reference evidence="2 3" key="1">
    <citation type="submission" date="2014-04" db="EMBL/GenBank/DDBJ databases">
        <authorList>
            <consortium name="International Citrus Genome Consortium"/>
            <person name="Gmitter F."/>
            <person name="Chen C."/>
            <person name="Farmerie W."/>
            <person name="Harkins T."/>
            <person name="Desany B."/>
            <person name="Mohiuddin M."/>
            <person name="Kodira C."/>
            <person name="Borodovsky M."/>
            <person name="Lomsadze A."/>
            <person name="Burns P."/>
            <person name="Jenkins J."/>
            <person name="Prochnik S."/>
            <person name="Shu S."/>
            <person name="Chapman J."/>
            <person name="Pitluck S."/>
            <person name="Schmutz J."/>
            <person name="Rokhsar D."/>
        </authorList>
    </citation>
    <scope>NUCLEOTIDE SEQUENCE</scope>
</reference>
<dbReference type="STRING" id="2711.A0A067DX34"/>
<dbReference type="Gene3D" id="3.40.50.720">
    <property type="entry name" value="NAD(P)-binding Rossmann-like Domain"/>
    <property type="match status" value="1"/>
</dbReference>
<dbReference type="InterPro" id="IPR036291">
    <property type="entry name" value="NAD(P)-bd_dom_sf"/>
</dbReference>
<proteinExistence type="predicted"/>
<gene>
    <name evidence="2" type="ORF">CISIN_1g044797mg</name>
</gene>
<dbReference type="SUPFAM" id="SSF51735">
    <property type="entry name" value="NAD(P)-binding Rossmann-fold domains"/>
    <property type="match status" value="1"/>
</dbReference>
<dbReference type="Proteomes" id="UP000027120">
    <property type="component" value="Unassembled WGS sequence"/>
</dbReference>
<dbReference type="Pfam" id="PF03446">
    <property type="entry name" value="NAD_binding_2"/>
    <property type="match status" value="1"/>
</dbReference>
<sequence length="173" mass="19417">MASKVGFVGLDEYSVDMAASLIRSGYKVQAFEISDPLVDKFFMLGGIRSASPMDAGKDVSALVVVISHVDQIDDIFFGHEGVLKGLQKGAVIILQSTILPSHMQKLEKTFTGNLTFYILERMFLISSSIDCFTYLFLVKNEFFIDKKVNISGQEIHWGYLKINYFIRVMTDGH</sequence>
<accession>A0A067DX34</accession>
<keyword evidence="3" id="KW-1185">Reference proteome</keyword>
<dbReference type="EMBL" id="KK785178">
    <property type="protein sequence ID" value="KDO47403.1"/>
    <property type="molecule type" value="Genomic_DNA"/>
</dbReference>
<organism evidence="2 3">
    <name type="scientific">Citrus sinensis</name>
    <name type="common">Sweet orange</name>
    <name type="synonym">Citrus aurantium var. sinensis</name>
    <dbReference type="NCBI Taxonomy" id="2711"/>
    <lineage>
        <taxon>Eukaryota</taxon>
        <taxon>Viridiplantae</taxon>
        <taxon>Streptophyta</taxon>
        <taxon>Embryophyta</taxon>
        <taxon>Tracheophyta</taxon>
        <taxon>Spermatophyta</taxon>
        <taxon>Magnoliopsida</taxon>
        <taxon>eudicotyledons</taxon>
        <taxon>Gunneridae</taxon>
        <taxon>Pentapetalae</taxon>
        <taxon>rosids</taxon>
        <taxon>malvids</taxon>
        <taxon>Sapindales</taxon>
        <taxon>Rutaceae</taxon>
        <taxon>Aurantioideae</taxon>
        <taxon>Citrus</taxon>
    </lineage>
</organism>
<evidence type="ECO:0000313" key="3">
    <source>
        <dbReference type="Proteomes" id="UP000027120"/>
    </source>
</evidence>